<name>A0A7V7VQQ1_9HYPH</name>
<dbReference type="Pfam" id="PF02604">
    <property type="entry name" value="PhdYeFM_antitox"/>
    <property type="match status" value="1"/>
</dbReference>
<gene>
    <name evidence="3" type="ORF">F9K94_21615</name>
</gene>
<dbReference type="AlphaFoldDB" id="A0A7V7VQQ1"/>
<evidence type="ECO:0000313" key="4">
    <source>
        <dbReference type="Proteomes" id="UP000460650"/>
    </source>
</evidence>
<protein>
    <recommendedName>
        <fullName evidence="2">Antitoxin</fullName>
    </recommendedName>
</protein>
<reference evidence="3 4" key="1">
    <citation type="submission" date="2019-09" db="EMBL/GenBank/DDBJ databases">
        <title>Taxonomic organization of the family Brucellaceae based on a phylogenomic approach.</title>
        <authorList>
            <person name="Leclercq S."/>
            <person name="Cloeckaert A."/>
            <person name="Zygmunt M.S."/>
        </authorList>
    </citation>
    <scope>NUCLEOTIDE SEQUENCE [LARGE SCALE GENOMIC DNA]</scope>
    <source>
        <strain evidence="3 4">TA93</strain>
    </source>
</reference>
<dbReference type="RefSeq" id="WP_151648428.1">
    <property type="nucleotide sequence ID" value="NZ_WBVY01000007.1"/>
</dbReference>
<dbReference type="EMBL" id="WBVY01000007">
    <property type="protein sequence ID" value="KAB2655152.1"/>
    <property type="molecule type" value="Genomic_DNA"/>
</dbReference>
<accession>A0A7V7VQQ1</accession>
<dbReference type="Proteomes" id="UP000460650">
    <property type="component" value="Unassembled WGS sequence"/>
</dbReference>
<comment type="caution">
    <text evidence="3">The sequence shown here is derived from an EMBL/GenBank/DDBJ whole genome shotgun (WGS) entry which is preliminary data.</text>
</comment>
<organism evidence="3 4">
    <name type="scientific">Brucella tritici</name>
    <dbReference type="NCBI Taxonomy" id="94626"/>
    <lineage>
        <taxon>Bacteria</taxon>
        <taxon>Pseudomonadati</taxon>
        <taxon>Pseudomonadota</taxon>
        <taxon>Alphaproteobacteria</taxon>
        <taxon>Hyphomicrobiales</taxon>
        <taxon>Brucellaceae</taxon>
        <taxon>Brucella/Ochrobactrum group</taxon>
        <taxon>Brucella</taxon>
    </lineage>
</organism>
<dbReference type="InterPro" id="IPR006442">
    <property type="entry name" value="Antitoxin_Phd/YefM"/>
</dbReference>
<dbReference type="NCBIfam" id="TIGR01552">
    <property type="entry name" value="phd_fam"/>
    <property type="match status" value="1"/>
</dbReference>
<dbReference type="InterPro" id="IPR036165">
    <property type="entry name" value="YefM-like_sf"/>
</dbReference>
<proteinExistence type="inferred from homology"/>
<comment type="function">
    <text evidence="2">Antitoxin component of a type II toxin-antitoxin (TA) system.</text>
</comment>
<sequence length="80" mass="8794">MRSVNLRDAKTKLSALVDAAQHGESVTITKHGKPAAVIVPLALAEKWMSQKPNFADFLMSFPGEGVEFERNTSAGRDFEF</sequence>
<evidence type="ECO:0000256" key="2">
    <source>
        <dbReference type="RuleBase" id="RU362080"/>
    </source>
</evidence>
<dbReference type="Gene3D" id="3.40.1620.10">
    <property type="entry name" value="YefM-like domain"/>
    <property type="match status" value="1"/>
</dbReference>
<dbReference type="SUPFAM" id="SSF143120">
    <property type="entry name" value="YefM-like"/>
    <property type="match status" value="1"/>
</dbReference>
<evidence type="ECO:0000313" key="3">
    <source>
        <dbReference type="EMBL" id="KAB2655152.1"/>
    </source>
</evidence>
<evidence type="ECO:0000256" key="1">
    <source>
        <dbReference type="ARBA" id="ARBA00009981"/>
    </source>
</evidence>
<comment type="similarity">
    <text evidence="1 2">Belongs to the phD/YefM antitoxin family.</text>
</comment>